<dbReference type="OrthoDB" id="238179at2"/>
<gene>
    <name evidence="4" type="primary">omcB_1</name>
    <name evidence="4" type="ORF">SV7mr_07850</name>
</gene>
<reference evidence="4 5" key="1">
    <citation type="submission" date="2019-02" db="EMBL/GenBank/DDBJ databases">
        <title>Deep-cultivation of Planctomycetes and their phenomic and genomic characterization uncovers novel biology.</title>
        <authorList>
            <person name="Wiegand S."/>
            <person name="Jogler M."/>
            <person name="Boedeker C."/>
            <person name="Pinto D."/>
            <person name="Vollmers J."/>
            <person name="Rivas-Marin E."/>
            <person name="Kohn T."/>
            <person name="Peeters S.H."/>
            <person name="Heuer A."/>
            <person name="Rast P."/>
            <person name="Oberbeckmann S."/>
            <person name="Bunk B."/>
            <person name="Jeske O."/>
            <person name="Meyerdierks A."/>
            <person name="Storesund J.E."/>
            <person name="Kallscheuer N."/>
            <person name="Luecker S."/>
            <person name="Lage O.M."/>
            <person name="Pohl T."/>
            <person name="Merkel B.J."/>
            <person name="Hornburger P."/>
            <person name="Mueller R.-W."/>
            <person name="Bruemmer F."/>
            <person name="Labrenz M."/>
            <person name="Spormann A.M."/>
            <person name="Op den Camp H."/>
            <person name="Overmann J."/>
            <person name="Amann R."/>
            <person name="Jetten M.S.M."/>
            <person name="Mascher T."/>
            <person name="Medema M.H."/>
            <person name="Devos D.P."/>
            <person name="Kaster A.-K."/>
            <person name="Ovreas L."/>
            <person name="Rohde M."/>
            <person name="Galperin M.Y."/>
            <person name="Jogler C."/>
        </authorList>
    </citation>
    <scope>NUCLEOTIDE SEQUENCE [LARGE SCALE GENOMIC DNA]</scope>
    <source>
        <strain evidence="4 5">SV_7m_r</strain>
    </source>
</reference>
<name>A0A517SQ97_9BACT</name>
<feature type="chain" id="PRO_5022093981" evidence="2">
    <location>
        <begin position="32"/>
        <end position="1038"/>
    </location>
</feature>
<evidence type="ECO:0000313" key="5">
    <source>
        <dbReference type="Proteomes" id="UP000315003"/>
    </source>
</evidence>
<dbReference type="InterPro" id="IPR051172">
    <property type="entry name" value="Chlamydia_OmcB"/>
</dbReference>
<organism evidence="4 5">
    <name type="scientific">Stieleria bergensis</name>
    <dbReference type="NCBI Taxonomy" id="2528025"/>
    <lineage>
        <taxon>Bacteria</taxon>
        <taxon>Pseudomonadati</taxon>
        <taxon>Planctomycetota</taxon>
        <taxon>Planctomycetia</taxon>
        <taxon>Pirellulales</taxon>
        <taxon>Pirellulaceae</taxon>
        <taxon>Stieleria</taxon>
    </lineage>
</organism>
<feature type="compositionally biased region" description="Gly residues" evidence="1">
    <location>
        <begin position="130"/>
        <end position="140"/>
    </location>
</feature>
<feature type="region of interest" description="Disordered" evidence="1">
    <location>
        <begin position="174"/>
        <end position="575"/>
    </location>
</feature>
<dbReference type="EMBL" id="CP036272">
    <property type="protein sequence ID" value="QDT58295.1"/>
    <property type="molecule type" value="Genomic_DNA"/>
</dbReference>
<dbReference type="PANTHER" id="PTHR34819">
    <property type="entry name" value="LARGE CYSTEINE-RICH PERIPLASMIC PROTEIN OMCB"/>
    <property type="match status" value="1"/>
</dbReference>
<feature type="compositionally biased region" description="Polar residues" evidence="1">
    <location>
        <begin position="561"/>
        <end position="575"/>
    </location>
</feature>
<feature type="compositionally biased region" description="Polar residues" evidence="1">
    <location>
        <begin position="478"/>
        <end position="494"/>
    </location>
</feature>
<protein>
    <submittedName>
        <fullName evidence="4">Large cysteine-rich periplasmic protein OmcB</fullName>
    </submittedName>
</protein>
<dbReference type="AlphaFoldDB" id="A0A517SQ97"/>
<feature type="compositionally biased region" description="Polar residues" evidence="1">
    <location>
        <begin position="196"/>
        <end position="209"/>
    </location>
</feature>
<dbReference type="RefSeq" id="WP_145269360.1">
    <property type="nucleotide sequence ID" value="NZ_CP036272.1"/>
</dbReference>
<dbReference type="Gene3D" id="2.60.40.10">
    <property type="entry name" value="Immunoglobulins"/>
    <property type="match status" value="2"/>
</dbReference>
<feature type="compositionally biased region" description="Low complexity" evidence="1">
    <location>
        <begin position="97"/>
        <end position="121"/>
    </location>
</feature>
<dbReference type="PANTHER" id="PTHR34819:SF3">
    <property type="entry name" value="CELL SURFACE PROTEIN"/>
    <property type="match status" value="1"/>
</dbReference>
<dbReference type="InterPro" id="IPR001434">
    <property type="entry name" value="OmcB-like_DUF11"/>
</dbReference>
<keyword evidence="2" id="KW-0732">Signal</keyword>
<keyword evidence="5" id="KW-1185">Reference proteome</keyword>
<proteinExistence type="predicted"/>
<sequence precursor="true">MPRGHFKQIATRLSLAAMLAQPLLACGPAMADQPSLAVVANQGQVRLSAAPTAGSKSVTAAGTHQPVGAVQHAIHQGGTPLSGEGIRQVSGARSAGQSRTPASTSQASSQQATGSQSARSSNQPSRSTSGGPGFLGGLFGGKEKAKPSTTKAPPVATKAPVVVNWDGIPYHEARSRVAKDTSGATPLRDPKPGEAQITSPKSLQDTQPNEKIARSNPPSSSANSSSRQSLPTPPSLEAVSRKPIDRPAEQATEAIAVSSRRRNSMTESVPVKVERHQVEVLSPLSSSRRSGRRSVPKLDLSDMVASKSASQRPAAASPKVERKQVAAVTSKSTQPTATTTPAKAVVAKPTAEVPTQSPAAMDVASGAMPSENQSSSRRQPVGTAQSQLGQPPAAQSTVAQMTPPRSTPAMGGLSPNPPAGPVGTSSQPAIPVAPVSNAPRSAELATTQPAPSAPNTFRTASAPIGSGLSGRPAAIPVSQHQALPNPTRTAQSTTPPLPASGAQPAPSSFPTSPLRSTANAARPPAQTVAAGSTSSDLHRATSRPSQASGTPLRASAAPVNRQVSNQMRSGRNSVSSELPGLRVVTVGPSSVLIHEAQPFEIRVENRGSIDASGIMVRALVPDWAKIKDHRSTIGTVEKQQVDGQERMVWILPSLPAGTSQSLNLQLQAFAGGVHGLDIDWTLVPQQSVTSIEVKQPELQLVIDGPEEVVYGQSQTYRVRVMNPGNGIASDVMFTLSPESSSAQSQPIGDIPSGKEAQFEIELTAQDMGDLKISGLASSPLGLKSNAEKNIRVTAARLESALAGPELRYQDSSGAYLLELTNQGNAVSQNVQATLKLPAGVRYSGGIQGAQQQGNTLFWTVDGLAPGASHEYEFQCLMASPGNHNIEFSAEGSAAGKTYVALTTRVESIADLVMTIQDPAAPAPIGSEVAYEIVVNNRGSRQADAVRVIAQFSEGIEPIRIEGHTGRVLTGQVLLDPIKAIQPGQTLRIKVIAKAETEGNHRFRTEIRSGETVLVAEEATRYLGSGQQRVSRRSSNSPR</sequence>
<feature type="compositionally biased region" description="Polar residues" evidence="1">
    <location>
        <begin position="370"/>
        <end position="404"/>
    </location>
</feature>
<dbReference type="Pfam" id="PF01345">
    <property type="entry name" value="DUF11"/>
    <property type="match status" value="2"/>
</dbReference>
<feature type="domain" description="DUF11" evidence="3">
    <location>
        <begin position="910"/>
        <end position="1004"/>
    </location>
</feature>
<dbReference type="Proteomes" id="UP000315003">
    <property type="component" value="Chromosome"/>
</dbReference>
<feature type="compositionally biased region" description="Basic and acidic residues" evidence="1">
    <location>
        <begin position="239"/>
        <end position="248"/>
    </location>
</feature>
<evidence type="ECO:0000256" key="2">
    <source>
        <dbReference type="SAM" id="SignalP"/>
    </source>
</evidence>
<evidence type="ECO:0000256" key="1">
    <source>
        <dbReference type="SAM" id="MobiDB-lite"/>
    </source>
</evidence>
<feature type="compositionally biased region" description="Polar residues" evidence="1">
    <location>
        <begin position="444"/>
        <end position="459"/>
    </location>
</feature>
<feature type="signal peptide" evidence="2">
    <location>
        <begin position="1"/>
        <end position="31"/>
    </location>
</feature>
<feature type="region of interest" description="Disordered" evidence="1">
    <location>
        <begin position="75"/>
        <end position="155"/>
    </location>
</feature>
<evidence type="ECO:0000259" key="3">
    <source>
        <dbReference type="Pfam" id="PF01345"/>
    </source>
</evidence>
<feature type="domain" description="DUF11" evidence="3">
    <location>
        <begin position="585"/>
        <end position="669"/>
    </location>
</feature>
<dbReference type="InterPro" id="IPR013783">
    <property type="entry name" value="Ig-like_fold"/>
</dbReference>
<feature type="compositionally biased region" description="Polar residues" evidence="1">
    <location>
        <begin position="505"/>
        <end position="519"/>
    </location>
</feature>
<evidence type="ECO:0000313" key="4">
    <source>
        <dbReference type="EMBL" id="QDT58295.1"/>
    </source>
</evidence>
<accession>A0A517SQ97</accession>
<feature type="compositionally biased region" description="Low complexity" evidence="1">
    <location>
        <begin position="214"/>
        <end position="227"/>
    </location>
</feature>
<feature type="compositionally biased region" description="Low complexity" evidence="1">
    <location>
        <begin position="328"/>
        <end position="355"/>
    </location>
</feature>